<dbReference type="SUPFAM" id="SSF52540">
    <property type="entry name" value="P-loop containing nucleoside triphosphate hydrolases"/>
    <property type="match status" value="1"/>
</dbReference>
<dbReference type="GO" id="GO:1903805">
    <property type="term" value="P:L-valine import across plasma membrane"/>
    <property type="evidence" value="ECO:0007669"/>
    <property type="project" value="TreeGrafter"/>
</dbReference>
<dbReference type="Gene3D" id="3.40.50.300">
    <property type="entry name" value="P-loop containing nucleotide triphosphate hydrolases"/>
    <property type="match status" value="1"/>
</dbReference>
<accession>A0A653A8F9</accession>
<dbReference type="SMART" id="SM00382">
    <property type="entry name" value="AAA"/>
    <property type="match status" value="1"/>
</dbReference>
<dbReference type="GO" id="GO:0015188">
    <property type="term" value="F:L-isoleucine transmembrane transporter activity"/>
    <property type="evidence" value="ECO:0007669"/>
    <property type="project" value="TreeGrafter"/>
</dbReference>
<dbReference type="GO" id="GO:0005524">
    <property type="term" value="F:ATP binding"/>
    <property type="evidence" value="ECO:0007669"/>
    <property type="project" value="UniProtKB-KW"/>
</dbReference>
<gene>
    <name evidence="5" type="primary">livG</name>
    <name evidence="5" type="ORF">TRIP_B330400</name>
</gene>
<reference evidence="5" key="1">
    <citation type="submission" date="2018-07" db="EMBL/GenBank/DDBJ databases">
        <authorList>
            <consortium name="Genoscope - CEA"/>
            <person name="William W."/>
        </authorList>
    </citation>
    <scope>NUCLEOTIDE SEQUENCE</scope>
    <source>
        <strain evidence="5">IK1</strain>
    </source>
</reference>
<dbReference type="AlphaFoldDB" id="A0A653A8F9"/>
<protein>
    <submittedName>
        <fullName evidence="5">Leucine/isoleucine/valine transporter subunit ATP-binding component of ABC superfamily</fullName>
    </submittedName>
</protein>
<dbReference type="PROSITE" id="PS50893">
    <property type="entry name" value="ABC_TRANSPORTER_2"/>
    <property type="match status" value="1"/>
</dbReference>
<keyword evidence="3 5" id="KW-0067">ATP-binding</keyword>
<feature type="domain" description="ABC transporter" evidence="4">
    <location>
        <begin position="4"/>
        <end position="236"/>
    </location>
</feature>
<dbReference type="GO" id="GO:0005304">
    <property type="term" value="F:L-valine transmembrane transporter activity"/>
    <property type="evidence" value="ECO:0007669"/>
    <property type="project" value="TreeGrafter"/>
</dbReference>
<evidence type="ECO:0000256" key="2">
    <source>
        <dbReference type="ARBA" id="ARBA00022741"/>
    </source>
</evidence>
<evidence type="ECO:0000256" key="3">
    <source>
        <dbReference type="ARBA" id="ARBA00022840"/>
    </source>
</evidence>
<evidence type="ECO:0000256" key="1">
    <source>
        <dbReference type="ARBA" id="ARBA00022448"/>
    </source>
</evidence>
<sequence>MNFFEVKNLVKLFGGLAAVNDISFEVAEGEIFGLIGPNGSGKTTLFNLISHYHTPTNGRVLFQGRDITGLKTHRICRLGIGRTFQVVKPLKRMTVLDNVIAAAFSHARTKHEAREIALETLSFCNLIHRKDDLAKGLPIGERKRLEITRALATQPRLLLLDEAAAGLNPSELEGAIDLIRKIRDRGVTLIVVEHIMKLIMTISDRIHAINFGQTIAEGTPHEVAHHPAVIEAYLGEDYAHSAGH</sequence>
<proteinExistence type="predicted"/>
<dbReference type="GO" id="GO:0005886">
    <property type="term" value="C:plasma membrane"/>
    <property type="evidence" value="ECO:0007669"/>
    <property type="project" value="TreeGrafter"/>
</dbReference>
<dbReference type="GO" id="GO:1903806">
    <property type="term" value="P:L-isoleucine import across plasma membrane"/>
    <property type="evidence" value="ECO:0007669"/>
    <property type="project" value="TreeGrafter"/>
</dbReference>
<dbReference type="PANTHER" id="PTHR45772:SF7">
    <property type="entry name" value="AMINO ACID ABC TRANSPORTER ATP-BINDING PROTEIN"/>
    <property type="match status" value="1"/>
</dbReference>
<dbReference type="InterPro" id="IPR032823">
    <property type="entry name" value="BCA_ABC_TP_C"/>
</dbReference>
<dbReference type="InterPro" id="IPR003593">
    <property type="entry name" value="AAA+_ATPase"/>
</dbReference>
<evidence type="ECO:0000259" key="4">
    <source>
        <dbReference type="PROSITE" id="PS50893"/>
    </source>
</evidence>
<keyword evidence="1" id="KW-0813">Transport</keyword>
<dbReference type="EMBL" id="UPXX01000027">
    <property type="protein sequence ID" value="VBB44248.1"/>
    <property type="molecule type" value="Genomic_DNA"/>
</dbReference>
<keyword evidence="2" id="KW-0547">Nucleotide-binding</keyword>
<dbReference type="GO" id="GO:0015192">
    <property type="term" value="F:L-phenylalanine transmembrane transporter activity"/>
    <property type="evidence" value="ECO:0007669"/>
    <property type="project" value="TreeGrafter"/>
</dbReference>
<dbReference type="GO" id="GO:0015808">
    <property type="term" value="P:L-alanine transport"/>
    <property type="evidence" value="ECO:0007669"/>
    <property type="project" value="TreeGrafter"/>
</dbReference>
<dbReference type="PANTHER" id="PTHR45772">
    <property type="entry name" value="CONSERVED COMPONENT OF ABC TRANSPORTER FOR NATURAL AMINO ACIDS-RELATED"/>
    <property type="match status" value="1"/>
</dbReference>
<dbReference type="InterPro" id="IPR003439">
    <property type="entry name" value="ABC_transporter-like_ATP-bd"/>
</dbReference>
<name>A0A653A8F9_UNCDX</name>
<dbReference type="CDD" id="cd03219">
    <property type="entry name" value="ABC_Mj1267_LivG_branched"/>
    <property type="match status" value="1"/>
</dbReference>
<organism evidence="5">
    <name type="scientific">Uncultured Desulfatiglans sp</name>
    <dbReference type="NCBI Taxonomy" id="1748965"/>
    <lineage>
        <taxon>Bacteria</taxon>
        <taxon>Pseudomonadati</taxon>
        <taxon>Thermodesulfobacteriota</taxon>
        <taxon>Desulfobacteria</taxon>
        <taxon>Desulfatiglandales</taxon>
        <taxon>Desulfatiglandaceae</taxon>
        <taxon>Desulfatiglans</taxon>
        <taxon>environmental samples</taxon>
    </lineage>
</organism>
<dbReference type="FunFam" id="3.40.50.300:FF:000421">
    <property type="entry name" value="Branched-chain amino acid ABC transporter ATP-binding protein"/>
    <property type="match status" value="1"/>
</dbReference>
<dbReference type="InterPro" id="IPR051120">
    <property type="entry name" value="ABC_AA/LPS_Transport"/>
</dbReference>
<dbReference type="Pfam" id="PF12399">
    <property type="entry name" value="BCA_ABC_TP_C"/>
    <property type="match status" value="1"/>
</dbReference>
<dbReference type="GO" id="GO:0042941">
    <property type="term" value="P:D-alanine transmembrane transport"/>
    <property type="evidence" value="ECO:0007669"/>
    <property type="project" value="TreeGrafter"/>
</dbReference>
<dbReference type="Pfam" id="PF00005">
    <property type="entry name" value="ABC_tran"/>
    <property type="match status" value="1"/>
</dbReference>
<dbReference type="GO" id="GO:0016887">
    <property type="term" value="F:ATP hydrolysis activity"/>
    <property type="evidence" value="ECO:0007669"/>
    <property type="project" value="InterPro"/>
</dbReference>
<evidence type="ECO:0000313" key="5">
    <source>
        <dbReference type="EMBL" id="VBB44248.1"/>
    </source>
</evidence>
<dbReference type="InterPro" id="IPR027417">
    <property type="entry name" value="P-loop_NTPase"/>
</dbReference>